<evidence type="ECO:0000313" key="2">
    <source>
        <dbReference type="EMBL" id="MBB4123209.1"/>
    </source>
</evidence>
<feature type="domain" description="Phosphoribulokinase/uridine kinase" evidence="1">
    <location>
        <begin position="27"/>
        <end position="174"/>
    </location>
</feature>
<dbReference type="GO" id="GO:0016301">
    <property type="term" value="F:kinase activity"/>
    <property type="evidence" value="ECO:0007669"/>
    <property type="project" value="UniProtKB-KW"/>
</dbReference>
<dbReference type="AlphaFoldDB" id="A0A7W6KKX1"/>
<keyword evidence="2" id="KW-0808">Transferase</keyword>
<sequence length="211" mass="22428">MKSELDRHTDAVVDLIGRVARPGARSVIAIAGPPGSGKSTLAAETVARLNAAAAMSRAALLPMDGFHLDNSVLDERGLRAVKGAPETFDAEGFVRLIRKVRAGGDDIRFPLFDRAEDRTLADAGLLPASTPIVIVEGNYLLLNTGPWAALKPLFDASVMISPPLDVLEERLVARWMSYGLSSEAAARRASGNDIVNARTVIDSSADADIRL</sequence>
<dbReference type="Pfam" id="PF00485">
    <property type="entry name" value="PRK"/>
    <property type="match status" value="1"/>
</dbReference>
<gene>
    <name evidence="2" type="ORF">GGR30_003152</name>
</gene>
<accession>A0A7W6KKX1</accession>
<evidence type="ECO:0000313" key="3">
    <source>
        <dbReference type="Proteomes" id="UP000530571"/>
    </source>
</evidence>
<proteinExistence type="predicted"/>
<comment type="caution">
    <text evidence="2">The sequence shown here is derived from an EMBL/GenBank/DDBJ whole genome shotgun (WGS) entry which is preliminary data.</text>
</comment>
<dbReference type="Proteomes" id="UP000530571">
    <property type="component" value="Unassembled WGS sequence"/>
</dbReference>
<keyword evidence="2" id="KW-0418">Kinase</keyword>
<dbReference type="EMBL" id="JACIDZ010000011">
    <property type="protein sequence ID" value="MBB4123209.1"/>
    <property type="molecule type" value="Genomic_DNA"/>
</dbReference>
<organism evidence="2 3">
    <name type="scientific">Martelella radicis</name>
    <dbReference type="NCBI Taxonomy" id="1397476"/>
    <lineage>
        <taxon>Bacteria</taxon>
        <taxon>Pseudomonadati</taxon>
        <taxon>Pseudomonadota</taxon>
        <taxon>Alphaproteobacteria</taxon>
        <taxon>Hyphomicrobiales</taxon>
        <taxon>Aurantimonadaceae</taxon>
        <taxon>Martelella</taxon>
    </lineage>
</organism>
<dbReference type="RefSeq" id="WP_183487953.1">
    <property type="nucleotide sequence ID" value="NZ_JACIDZ010000011.1"/>
</dbReference>
<keyword evidence="3" id="KW-1185">Reference proteome</keyword>
<dbReference type="PANTHER" id="PTHR10285">
    <property type="entry name" value="URIDINE KINASE"/>
    <property type="match status" value="1"/>
</dbReference>
<protein>
    <submittedName>
        <fullName evidence="2">Pantothenate kinase</fullName>
    </submittedName>
</protein>
<dbReference type="GO" id="GO:0005524">
    <property type="term" value="F:ATP binding"/>
    <property type="evidence" value="ECO:0007669"/>
    <property type="project" value="InterPro"/>
</dbReference>
<dbReference type="InterPro" id="IPR006083">
    <property type="entry name" value="PRK/URK"/>
</dbReference>
<dbReference type="SUPFAM" id="SSF52540">
    <property type="entry name" value="P-loop containing nucleoside triphosphate hydrolases"/>
    <property type="match status" value="1"/>
</dbReference>
<dbReference type="InterPro" id="IPR027417">
    <property type="entry name" value="P-loop_NTPase"/>
</dbReference>
<name>A0A7W6KKX1_9HYPH</name>
<evidence type="ECO:0000259" key="1">
    <source>
        <dbReference type="Pfam" id="PF00485"/>
    </source>
</evidence>
<reference evidence="2 3" key="1">
    <citation type="submission" date="2020-08" db="EMBL/GenBank/DDBJ databases">
        <title>Genomic Encyclopedia of Type Strains, Phase IV (KMG-IV): sequencing the most valuable type-strain genomes for metagenomic binning, comparative biology and taxonomic classification.</title>
        <authorList>
            <person name="Goeker M."/>
        </authorList>
    </citation>
    <scope>NUCLEOTIDE SEQUENCE [LARGE SCALE GENOMIC DNA]</scope>
    <source>
        <strain evidence="2 3">DSM 28101</strain>
    </source>
</reference>
<dbReference type="Gene3D" id="3.40.50.300">
    <property type="entry name" value="P-loop containing nucleotide triphosphate hydrolases"/>
    <property type="match status" value="3"/>
</dbReference>